<keyword evidence="5" id="KW-0378">Hydrolase</keyword>
<sequence length="218" mass="24618">MLATLPILTRPTPGTPFLVYISVSDDAINATIVQEKEGSQYPVYFTSKVLQGSERRYQKIEKAALALIVTLRRLGPYFQGYHIVVRTNLPLRQVLRKSDLARRMVGWNVQLFEFDISFEKRGHIKAQALTDFITELTPIGHPSNEASNQAKSRASVILEGLEGVLIEESLRFEFKASNNQDKYEALLVEMRLAKELDAQILTTKSDSKLVTSQVNGEY</sequence>
<reference evidence="8" key="1">
    <citation type="submission" date="2018-05" db="EMBL/GenBank/DDBJ databases">
        <title>Draft genome of Mucuna pruriens seed.</title>
        <authorList>
            <person name="Nnadi N.E."/>
            <person name="Vos R."/>
            <person name="Hasami M.H."/>
            <person name="Devisetty U.K."/>
            <person name="Aguiy J.C."/>
        </authorList>
    </citation>
    <scope>NUCLEOTIDE SEQUENCE [LARGE SCALE GENOMIC DNA]</scope>
    <source>
        <strain evidence="8">JCA_2017</strain>
    </source>
</reference>
<gene>
    <name evidence="8" type="primary">pol</name>
    <name evidence="8" type="ORF">CR513_18937</name>
</gene>
<evidence type="ECO:0000256" key="1">
    <source>
        <dbReference type="ARBA" id="ARBA00022679"/>
    </source>
</evidence>
<evidence type="ECO:0000313" key="8">
    <source>
        <dbReference type="EMBL" id="RDX98168.1"/>
    </source>
</evidence>
<dbReference type="GO" id="GO:0016787">
    <property type="term" value="F:hydrolase activity"/>
    <property type="evidence" value="ECO:0007669"/>
    <property type="project" value="UniProtKB-KW"/>
</dbReference>
<feature type="domain" description="Reverse transcriptase RNase H-like" evidence="7">
    <location>
        <begin position="13"/>
        <end position="114"/>
    </location>
</feature>
<evidence type="ECO:0000256" key="3">
    <source>
        <dbReference type="ARBA" id="ARBA00022722"/>
    </source>
</evidence>
<comment type="caution">
    <text evidence="8">The sequence shown here is derived from an EMBL/GenBank/DDBJ whole genome shotgun (WGS) entry which is preliminary data.</text>
</comment>
<dbReference type="Proteomes" id="UP000257109">
    <property type="component" value="Unassembled WGS sequence"/>
</dbReference>
<dbReference type="Pfam" id="PF17917">
    <property type="entry name" value="RT_RNaseH"/>
    <property type="match status" value="1"/>
</dbReference>
<evidence type="ECO:0000259" key="7">
    <source>
        <dbReference type="Pfam" id="PF17917"/>
    </source>
</evidence>
<protein>
    <submittedName>
        <fullName evidence="8">Retrovirus-related Pol polyprotein from transposon 17.6</fullName>
    </submittedName>
</protein>
<proteinExistence type="predicted"/>
<evidence type="ECO:0000313" key="9">
    <source>
        <dbReference type="Proteomes" id="UP000257109"/>
    </source>
</evidence>
<dbReference type="InterPro" id="IPR043502">
    <property type="entry name" value="DNA/RNA_pol_sf"/>
</dbReference>
<keyword evidence="2" id="KW-0548">Nucleotidyltransferase</keyword>
<dbReference type="EMBL" id="QJKJ01003497">
    <property type="protein sequence ID" value="RDX98168.1"/>
    <property type="molecule type" value="Genomic_DNA"/>
</dbReference>
<dbReference type="PANTHER" id="PTHR48475">
    <property type="entry name" value="RIBONUCLEASE H"/>
    <property type="match status" value="1"/>
</dbReference>
<accession>A0A371H5S3</accession>
<dbReference type="GO" id="GO:0003676">
    <property type="term" value="F:nucleic acid binding"/>
    <property type="evidence" value="ECO:0007669"/>
    <property type="project" value="InterPro"/>
</dbReference>
<keyword evidence="4" id="KW-0255">Endonuclease</keyword>
<dbReference type="GO" id="GO:0003964">
    <property type="term" value="F:RNA-directed DNA polymerase activity"/>
    <property type="evidence" value="ECO:0007669"/>
    <property type="project" value="UniProtKB-KW"/>
</dbReference>
<dbReference type="InterPro" id="IPR036397">
    <property type="entry name" value="RNaseH_sf"/>
</dbReference>
<dbReference type="OrthoDB" id="6139274at2759"/>
<dbReference type="InterPro" id="IPR041373">
    <property type="entry name" value="RT_RNaseH"/>
</dbReference>
<dbReference type="PANTHER" id="PTHR48475:SF2">
    <property type="entry name" value="RIBONUCLEASE H"/>
    <property type="match status" value="1"/>
</dbReference>
<dbReference type="Gene3D" id="3.30.420.10">
    <property type="entry name" value="Ribonuclease H-like superfamily/Ribonuclease H"/>
    <property type="match status" value="1"/>
</dbReference>
<dbReference type="AlphaFoldDB" id="A0A371H5S3"/>
<keyword evidence="6" id="KW-0695">RNA-directed DNA polymerase</keyword>
<evidence type="ECO:0000256" key="6">
    <source>
        <dbReference type="ARBA" id="ARBA00022918"/>
    </source>
</evidence>
<evidence type="ECO:0000256" key="5">
    <source>
        <dbReference type="ARBA" id="ARBA00022801"/>
    </source>
</evidence>
<keyword evidence="1" id="KW-0808">Transferase</keyword>
<keyword evidence="3" id="KW-0540">Nuclease</keyword>
<dbReference type="Gene3D" id="3.10.20.370">
    <property type="match status" value="1"/>
</dbReference>
<dbReference type="STRING" id="157652.A0A371H5S3"/>
<evidence type="ECO:0000256" key="4">
    <source>
        <dbReference type="ARBA" id="ARBA00022759"/>
    </source>
</evidence>
<evidence type="ECO:0000256" key="2">
    <source>
        <dbReference type="ARBA" id="ARBA00022695"/>
    </source>
</evidence>
<dbReference type="GO" id="GO:0004519">
    <property type="term" value="F:endonuclease activity"/>
    <property type="evidence" value="ECO:0007669"/>
    <property type="project" value="UniProtKB-KW"/>
</dbReference>
<dbReference type="SUPFAM" id="SSF56672">
    <property type="entry name" value="DNA/RNA polymerases"/>
    <property type="match status" value="1"/>
</dbReference>
<name>A0A371H5S3_MUCPR</name>
<feature type="non-terminal residue" evidence="8">
    <location>
        <position position="1"/>
    </location>
</feature>
<organism evidence="8 9">
    <name type="scientific">Mucuna pruriens</name>
    <name type="common">Velvet bean</name>
    <name type="synonym">Dolichos pruriens</name>
    <dbReference type="NCBI Taxonomy" id="157652"/>
    <lineage>
        <taxon>Eukaryota</taxon>
        <taxon>Viridiplantae</taxon>
        <taxon>Streptophyta</taxon>
        <taxon>Embryophyta</taxon>
        <taxon>Tracheophyta</taxon>
        <taxon>Spermatophyta</taxon>
        <taxon>Magnoliopsida</taxon>
        <taxon>eudicotyledons</taxon>
        <taxon>Gunneridae</taxon>
        <taxon>Pentapetalae</taxon>
        <taxon>rosids</taxon>
        <taxon>fabids</taxon>
        <taxon>Fabales</taxon>
        <taxon>Fabaceae</taxon>
        <taxon>Papilionoideae</taxon>
        <taxon>50 kb inversion clade</taxon>
        <taxon>NPAAA clade</taxon>
        <taxon>indigoferoid/millettioid clade</taxon>
        <taxon>Phaseoleae</taxon>
        <taxon>Mucuna</taxon>
    </lineage>
</organism>
<keyword evidence="9" id="KW-1185">Reference proteome</keyword>